<dbReference type="Proteomes" id="UP001497382">
    <property type="component" value="Unassembled WGS sequence"/>
</dbReference>
<organism evidence="2 3">
    <name type="scientific">Larinioides sclopetarius</name>
    <dbReference type="NCBI Taxonomy" id="280406"/>
    <lineage>
        <taxon>Eukaryota</taxon>
        <taxon>Metazoa</taxon>
        <taxon>Ecdysozoa</taxon>
        <taxon>Arthropoda</taxon>
        <taxon>Chelicerata</taxon>
        <taxon>Arachnida</taxon>
        <taxon>Araneae</taxon>
        <taxon>Araneomorphae</taxon>
        <taxon>Entelegynae</taxon>
        <taxon>Araneoidea</taxon>
        <taxon>Araneidae</taxon>
        <taxon>Larinioides</taxon>
    </lineage>
</organism>
<accession>A0AAV2BRM9</accession>
<sequence length="20" mass="2375">MQQEIFSEKSFKSTCKSTHK</sequence>
<dbReference type="EMBL" id="CAXIEN010000458">
    <property type="protein sequence ID" value="CAL1298259.1"/>
    <property type="molecule type" value="Genomic_DNA"/>
</dbReference>
<comment type="caution">
    <text evidence="2">The sequence shown here is derived from an EMBL/GenBank/DDBJ whole genome shotgun (WGS) entry which is preliminary data.</text>
</comment>
<evidence type="ECO:0000313" key="2">
    <source>
        <dbReference type="EMBL" id="CAL1298259.1"/>
    </source>
</evidence>
<reference evidence="2 3" key="1">
    <citation type="submission" date="2024-04" db="EMBL/GenBank/DDBJ databases">
        <authorList>
            <person name="Rising A."/>
            <person name="Reimegard J."/>
            <person name="Sonavane S."/>
            <person name="Akerstrom W."/>
            <person name="Nylinder S."/>
            <person name="Hedman E."/>
            <person name="Kallberg Y."/>
        </authorList>
    </citation>
    <scope>NUCLEOTIDE SEQUENCE [LARGE SCALE GENOMIC DNA]</scope>
</reference>
<gene>
    <name evidence="2" type="ORF">LARSCL_LOCUS20775</name>
</gene>
<proteinExistence type="predicted"/>
<name>A0AAV2BRM9_9ARAC</name>
<evidence type="ECO:0000256" key="1">
    <source>
        <dbReference type="SAM" id="MobiDB-lite"/>
    </source>
</evidence>
<protein>
    <submittedName>
        <fullName evidence="2">Uncharacterized protein</fullName>
    </submittedName>
</protein>
<feature type="region of interest" description="Disordered" evidence="1">
    <location>
        <begin position="1"/>
        <end position="20"/>
    </location>
</feature>
<keyword evidence="3" id="KW-1185">Reference proteome</keyword>
<dbReference type="AlphaFoldDB" id="A0AAV2BRM9"/>
<feature type="compositionally biased region" description="Basic and acidic residues" evidence="1">
    <location>
        <begin position="1"/>
        <end position="11"/>
    </location>
</feature>
<evidence type="ECO:0000313" key="3">
    <source>
        <dbReference type="Proteomes" id="UP001497382"/>
    </source>
</evidence>